<gene>
    <name evidence="3" type="ORF">HICCMSTLAB_LOCUS9962</name>
</gene>
<proteinExistence type="predicted"/>
<dbReference type="GO" id="GO:0030425">
    <property type="term" value="C:dendrite"/>
    <property type="evidence" value="ECO:0007669"/>
    <property type="project" value="TreeGrafter"/>
</dbReference>
<dbReference type="GO" id="GO:0005737">
    <property type="term" value="C:cytoplasm"/>
    <property type="evidence" value="ECO:0007669"/>
    <property type="project" value="TreeGrafter"/>
</dbReference>
<dbReference type="InterPro" id="IPR028107">
    <property type="entry name" value="Spatacsin_C_dom"/>
</dbReference>
<evidence type="ECO:0000256" key="1">
    <source>
        <dbReference type="SAM" id="MobiDB-lite"/>
    </source>
</evidence>
<protein>
    <submittedName>
        <fullName evidence="3">Similar to Spg11: Spatacsin (Mus musculus)</fullName>
    </submittedName>
</protein>
<comment type="caution">
    <text evidence="3">The sequence shown here is derived from an EMBL/GenBank/DDBJ whole genome shotgun (WGS) entry which is preliminary data.</text>
</comment>
<dbReference type="InterPro" id="IPR028103">
    <property type="entry name" value="Spatacsin"/>
</dbReference>
<evidence type="ECO:0000313" key="3">
    <source>
        <dbReference type="EMBL" id="CAG5100889.1"/>
    </source>
</evidence>
<dbReference type="EMBL" id="CAJNRD030001122">
    <property type="protein sequence ID" value="CAG5100889.1"/>
    <property type="molecule type" value="Genomic_DNA"/>
</dbReference>
<dbReference type="Pfam" id="PF14649">
    <property type="entry name" value="Spatacsin_C"/>
    <property type="match status" value="1"/>
</dbReference>
<dbReference type="PANTHER" id="PTHR13650">
    <property type="entry name" value="SPATACSIN"/>
    <property type="match status" value="1"/>
</dbReference>
<organism evidence="3 4">
    <name type="scientific">Cotesia congregata</name>
    <name type="common">Parasitoid wasp</name>
    <name type="synonym">Apanteles congregatus</name>
    <dbReference type="NCBI Taxonomy" id="51543"/>
    <lineage>
        <taxon>Eukaryota</taxon>
        <taxon>Metazoa</taxon>
        <taxon>Ecdysozoa</taxon>
        <taxon>Arthropoda</taxon>
        <taxon>Hexapoda</taxon>
        <taxon>Insecta</taxon>
        <taxon>Pterygota</taxon>
        <taxon>Neoptera</taxon>
        <taxon>Endopterygota</taxon>
        <taxon>Hymenoptera</taxon>
        <taxon>Apocrita</taxon>
        <taxon>Ichneumonoidea</taxon>
        <taxon>Braconidae</taxon>
        <taxon>Microgastrinae</taxon>
        <taxon>Cotesia</taxon>
    </lineage>
</organism>
<sequence length="1819" mass="209971">MEPLGGMPAEWLTTAELAGIWSGWLSMRDREVVRESSAKGTHIQLAHKFLRHRKNVNLEDAQLFFNNEVDIWIDELLNKQQIHRASHILRNVGRDPIAYIRKICIKLPDSKIRDYLVNHVVNSNGFSSDDILAWDIIQCLKKYKDKCKFTDKIFYNKLIPNICIQDILNLDDHLKDSLITELYFITRESSLSSKLKTEIVWDYLLLNNKIDFLINWIDVYYIKRENINSHSENIDSEIFSKLNITSDMIESIDTSDVTVPGKLLLLNHLARYGVFLKKEQEDIKLTLSRLFSASIIPSEFNKILSKEHCCVNVNAFYQNIFSIVYHQKIVNEDFDYDVHLQEKKLLYLLRDISKSSNIDQKDIINAIFQTINNVTNDLSGYLQSNPYLVLTLIIIKYQNDCYLMQQQDGNNKLMNFKDYIHGYDMVIEDLTIKKEVIDEILKCLPYLKDILGENLLERNDISMYQLINGFNNLNVQELFKWRNKNEPLPSFTSEHLIKKYGHKEKLTYKYYLKELRPSMAAYILQKQRSKISNSISSKIKSESAVHAHIYGLKNINDNKIISTCITFIEYLGIDSECLRFHATAANYIKTKLDLPINDLLESITYHNSPKDLAIITNYLEDSFKNECITSMSNVSEFISALKSWDFIVQFSCIHNTKFPSLFLKYLAKNNYWFEFVLVGHIFGYPLEQIFDKAELFKNKNIREHLLISLNNSHLLAETYSRVNLPLIKLPDTRQLNSSRMSRKNGQSSPIVKTNPNDTEELPNVFKYFPLNQINSSYNKDLWLTILKCHQSQDPPGALLKSSRDCKSSIPIVLAACYEPSATAAYCYSWLVISVNDEDLIIDYTNCLNDQIWSAKKVSDLFRRIISLGYMDTLSRGFQIFMPDNPLSIFFDFLVKCIKHADFKSSVDTLNNFLSTCSTFKSNKMIDWTDPDTSYLNNEYWIATVATECILSALGRCSQSIQIQTKVLRILVENNFNSSLNIDGIEFKMLWEIVISLETTDVKIDFTAIKLIDNCSNITQEFKRCIQLLIDNKDFTTALVLSKISNLPCSKIIIDQYRCAFKAHLNQVLKFCSKSIISGEKWDLNFWKKCALDIKKYNVNFEDAAGFFIEHAEKVNSHKERYEILQLAHSTLKPISTDQQTIDTIEMAMWKSCILAGPEAIEINNERRLFNKLKTELLSGVSNLRVSCKLNNSAEEKAIDELINKFIDIEDLETALRISAIFNYKHNDLKILMLCLSIAEGEISPYELNSQHKVLLKELSPIKLQKYSLLRPRGLKRQPEGSTNLLASYDQCDDDVTDIPTSQITTDCIELLEKLVKNLLHGTNVGNKILLLYKLSVSLKRNYQNLLVSKDPIEILYDITGINCPNKFDLIKDVITIYRIKDFEVAKFLAGEIILHITRQIEDGYELSASMWGYPLEVHAHLITDLCSDPSTLGWELIKSVNIRLGHSHGGKRDIVTIKIIIELLIRAHNYFTAACHMEGIAYVLRKCQNIANTLQHLKLWSLLVRLLTGIGRFTEMNYIFQILKENDQFEFLLGKGLDKIVGLKIATMEFCKKQCPDNKELFNLVANHFQLYTEVAIVWENKAKAVIRELLQDIRKENIRLMNNLQTTIKLTRNDKTEKKLQSAITYYTDATEHYLQDSKLNTANKCSHQAQLVALQLSLLNGVGVNHQVNCLLNLSNEEINKALCQTLTFPQTLILVQAYNHNADWPSIIYHHIIINGEIKFLKDFLIYKRLTNGIVQDCVCKYRMEKNLTKQMTQNMQSLIGELNDVECKYVMASQLGFKNMIEAMLSNLTIGSYLKDTVWKQGFNPQEFIGENFRS</sequence>
<dbReference type="PANTHER" id="PTHR13650:SF0">
    <property type="entry name" value="SPATACSIN"/>
    <property type="match status" value="1"/>
</dbReference>
<feature type="domain" description="Spatacsin C-terminal" evidence="2">
    <location>
        <begin position="1432"/>
        <end position="1746"/>
    </location>
</feature>
<evidence type="ECO:0000313" key="4">
    <source>
        <dbReference type="Proteomes" id="UP000786811"/>
    </source>
</evidence>
<feature type="region of interest" description="Disordered" evidence="1">
    <location>
        <begin position="737"/>
        <end position="757"/>
    </location>
</feature>
<feature type="compositionally biased region" description="Polar residues" evidence="1">
    <location>
        <begin position="737"/>
        <end position="756"/>
    </location>
</feature>
<dbReference type="Proteomes" id="UP000786811">
    <property type="component" value="Unassembled WGS sequence"/>
</dbReference>
<dbReference type="OrthoDB" id="2018754at2759"/>
<evidence type="ECO:0000259" key="2">
    <source>
        <dbReference type="Pfam" id="PF14649"/>
    </source>
</evidence>
<dbReference type="GO" id="GO:0007268">
    <property type="term" value="P:chemical synaptic transmission"/>
    <property type="evidence" value="ECO:0007669"/>
    <property type="project" value="TreeGrafter"/>
</dbReference>
<dbReference type="GO" id="GO:0045202">
    <property type="term" value="C:synapse"/>
    <property type="evidence" value="ECO:0007669"/>
    <property type="project" value="TreeGrafter"/>
</dbReference>
<accession>A0A8J2HKI7</accession>
<dbReference type="GO" id="GO:0008088">
    <property type="term" value="P:axo-dendritic transport"/>
    <property type="evidence" value="ECO:0007669"/>
    <property type="project" value="TreeGrafter"/>
</dbReference>
<dbReference type="GO" id="GO:0007409">
    <property type="term" value="P:axonogenesis"/>
    <property type="evidence" value="ECO:0007669"/>
    <property type="project" value="TreeGrafter"/>
</dbReference>
<reference evidence="3" key="1">
    <citation type="submission" date="2021-04" db="EMBL/GenBank/DDBJ databases">
        <authorList>
            <person name="Chebbi M.A.C M."/>
        </authorList>
    </citation>
    <scope>NUCLEOTIDE SEQUENCE</scope>
</reference>
<dbReference type="GO" id="GO:0030424">
    <property type="term" value="C:axon"/>
    <property type="evidence" value="ECO:0007669"/>
    <property type="project" value="TreeGrafter"/>
</dbReference>
<dbReference type="GO" id="GO:0048489">
    <property type="term" value="P:synaptic vesicle transport"/>
    <property type="evidence" value="ECO:0007669"/>
    <property type="project" value="TreeGrafter"/>
</dbReference>
<name>A0A8J2HKI7_COTCN</name>
<keyword evidence="4" id="KW-1185">Reference proteome</keyword>